<dbReference type="Gene3D" id="1.10.10.10">
    <property type="entry name" value="Winged helix-like DNA-binding domain superfamily/Winged helix DNA-binding domain"/>
    <property type="match status" value="1"/>
</dbReference>
<feature type="domain" description="Transcription regulator PadR N-terminal" evidence="1">
    <location>
        <begin position="7"/>
        <end position="90"/>
    </location>
</feature>
<protein>
    <recommendedName>
        <fullName evidence="1">Transcription regulator PadR N-terminal domain-containing protein</fullName>
    </recommendedName>
</protein>
<dbReference type="InterPro" id="IPR036390">
    <property type="entry name" value="WH_DNA-bd_sf"/>
</dbReference>
<dbReference type="PANTHER" id="PTHR33169:SF14">
    <property type="entry name" value="TRANSCRIPTIONAL REGULATOR RV3488"/>
    <property type="match status" value="1"/>
</dbReference>
<evidence type="ECO:0000313" key="3">
    <source>
        <dbReference type="Proteomes" id="UP000287224"/>
    </source>
</evidence>
<dbReference type="InterPro" id="IPR005149">
    <property type="entry name" value="Tscrpt_reg_PadR_N"/>
</dbReference>
<dbReference type="AlphaFoldDB" id="A0A401ZFT5"/>
<dbReference type="EMBL" id="BIFQ01000001">
    <property type="protein sequence ID" value="GCE05548.1"/>
    <property type="molecule type" value="Genomic_DNA"/>
</dbReference>
<reference evidence="3" key="1">
    <citation type="submission" date="2018-12" db="EMBL/GenBank/DDBJ databases">
        <title>Tengunoibacter tsumagoiensis gen. nov., sp. nov., Dictyobacter kobayashii sp. nov., D. alpinus sp. nov., and D. joshuensis sp. nov. and description of Dictyobacteraceae fam. nov. within the order Ktedonobacterales isolated from Tengu-no-mugimeshi.</title>
        <authorList>
            <person name="Wang C.M."/>
            <person name="Zheng Y."/>
            <person name="Sakai Y."/>
            <person name="Toyoda A."/>
            <person name="Minakuchi Y."/>
            <person name="Abe K."/>
            <person name="Yokota A."/>
            <person name="Yabe S."/>
        </authorList>
    </citation>
    <scope>NUCLEOTIDE SEQUENCE [LARGE SCALE GENOMIC DNA]</scope>
    <source>
        <strain evidence="3">S-27</strain>
    </source>
</reference>
<evidence type="ECO:0000313" key="2">
    <source>
        <dbReference type="EMBL" id="GCE05548.1"/>
    </source>
</evidence>
<dbReference type="SUPFAM" id="SSF46785">
    <property type="entry name" value="Winged helix' DNA-binding domain"/>
    <property type="match status" value="1"/>
</dbReference>
<evidence type="ECO:0000259" key="1">
    <source>
        <dbReference type="Pfam" id="PF03551"/>
    </source>
</evidence>
<dbReference type="RefSeq" id="WP_126596585.1">
    <property type="nucleotide sequence ID" value="NZ_BIFQ01000001.1"/>
</dbReference>
<dbReference type="Pfam" id="PF03551">
    <property type="entry name" value="PadR"/>
    <property type="match status" value="1"/>
</dbReference>
<sequence length="198" mass="22602">MYKQVMLLGVLLEKPMYGQQIREFIEAHHDLFANHIKKPTIYYQLERLVADGYLEIRRETVEAPGPGAAHEDVALRERDMYYVTDQGKGYFSNLLRDMISKFTPGLSEVDACLYFLHHLTAEEACMLLYERLSLVEAYHNAVIQLRDASHTSDAAHQLVNDHKLALLDAEMRWLKRTIEQISLGATGHPHAAPTTHSA</sequence>
<gene>
    <name evidence="2" type="ORF">KDAU_28770</name>
</gene>
<keyword evidence="3" id="KW-1185">Reference proteome</keyword>
<dbReference type="InterPro" id="IPR052509">
    <property type="entry name" value="Metal_resp_DNA-bind_regulator"/>
</dbReference>
<accession>A0A401ZFT5</accession>
<dbReference type="Proteomes" id="UP000287224">
    <property type="component" value="Unassembled WGS sequence"/>
</dbReference>
<name>A0A401ZFT5_9CHLR</name>
<dbReference type="PANTHER" id="PTHR33169">
    <property type="entry name" value="PADR-FAMILY TRANSCRIPTIONAL REGULATOR"/>
    <property type="match status" value="1"/>
</dbReference>
<dbReference type="OrthoDB" id="155736at2"/>
<proteinExistence type="predicted"/>
<dbReference type="InterPro" id="IPR036388">
    <property type="entry name" value="WH-like_DNA-bd_sf"/>
</dbReference>
<organism evidence="2 3">
    <name type="scientific">Dictyobacter aurantiacus</name>
    <dbReference type="NCBI Taxonomy" id="1936993"/>
    <lineage>
        <taxon>Bacteria</taxon>
        <taxon>Bacillati</taxon>
        <taxon>Chloroflexota</taxon>
        <taxon>Ktedonobacteria</taxon>
        <taxon>Ktedonobacterales</taxon>
        <taxon>Dictyobacteraceae</taxon>
        <taxon>Dictyobacter</taxon>
    </lineage>
</organism>
<comment type="caution">
    <text evidence="2">The sequence shown here is derived from an EMBL/GenBank/DDBJ whole genome shotgun (WGS) entry which is preliminary data.</text>
</comment>